<keyword evidence="1" id="KW-0732">Signal</keyword>
<proteinExistence type="predicted"/>
<dbReference type="Proteomes" id="UP000004508">
    <property type="component" value="Unassembled WGS sequence"/>
</dbReference>
<dbReference type="EMBL" id="ADVG01000005">
    <property type="protein sequence ID" value="EFH80340.1"/>
    <property type="molecule type" value="Genomic_DNA"/>
</dbReference>
<evidence type="ECO:0000313" key="3">
    <source>
        <dbReference type="Proteomes" id="UP000004508"/>
    </source>
</evidence>
<evidence type="ECO:0000313" key="2">
    <source>
        <dbReference type="EMBL" id="EFH80340.1"/>
    </source>
</evidence>
<name>D6U5S9_KTERA</name>
<reference evidence="2 3" key="1">
    <citation type="journal article" date="2011" name="Stand. Genomic Sci.">
        <title>Non-contiguous finished genome sequence and contextual data of the filamentous soil bacterium Ktedonobacter racemifer type strain (SOSP1-21).</title>
        <authorList>
            <person name="Chang Y.J."/>
            <person name="Land M."/>
            <person name="Hauser L."/>
            <person name="Chertkov O."/>
            <person name="Del Rio T.G."/>
            <person name="Nolan M."/>
            <person name="Copeland A."/>
            <person name="Tice H."/>
            <person name="Cheng J.F."/>
            <person name="Lucas S."/>
            <person name="Han C."/>
            <person name="Goodwin L."/>
            <person name="Pitluck S."/>
            <person name="Ivanova N."/>
            <person name="Ovchinikova G."/>
            <person name="Pati A."/>
            <person name="Chen A."/>
            <person name="Palaniappan K."/>
            <person name="Mavromatis K."/>
            <person name="Liolios K."/>
            <person name="Brettin T."/>
            <person name="Fiebig A."/>
            <person name="Rohde M."/>
            <person name="Abt B."/>
            <person name="Goker M."/>
            <person name="Detter J.C."/>
            <person name="Woyke T."/>
            <person name="Bristow J."/>
            <person name="Eisen J.A."/>
            <person name="Markowitz V."/>
            <person name="Hugenholtz P."/>
            <person name="Kyrpides N.C."/>
            <person name="Klenk H.P."/>
            <person name="Lapidus A."/>
        </authorList>
    </citation>
    <scope>NUCLEOTIDE SEQUENCE [LARGE SCALE GENOMIC DNA]</scope>
    <source>
        <strain evidence="3">DSM 44963</strain>
    </source>
</reference>
<feature type="signal peptide" evidence="1">
    <location>
        <begin position="1"/>
        <end position="22"/>
    </location>
</feature>
<comment type="caution">
    <text evidence="2">The sequence shown here is derived from an EMBL/GenBank/DDBJ whole genome shotgun (WGS) entry which is preliminary data.</text>
</comment>
<feature type="chain" id="PRO_5003088482" evidence="1">
    <location>
        <begin position="23"/>
        <end position="71"/>
    </location>
</feature>
<evidence type="ECO:0000256" key="1">
    <source>
        <dbReference type="SAM" id="SignalP"/>
    </source>
</evidence>
<gene>
    <name evidence="2" type="ORF">Krac_0931</name>
</gene>
<organism evidence="2 3">
    <name type="scientific">Ktedonobacter racemifer DSM 44963</name>
    <dbReference type="NCBI Taxonomy" id="485913"/>
    <lineage>
        <taxon>Bacteria</taxon>
        <taxon>Bacillati</taxon>
        <taxon>Chloroflexota</taxon>
        <taxon>Ktedonobacteria</taxon>
        <taxon>Ktedonobacterales</taxon>
        <taxon>Ktedonobacteraceae</taxon>
        <taxon>Ktedonobacter</taxon>
    </lineage>
</organism>
<dbReference type="AlphaFoldDB" id="D6U5S9"/>
<sequence length="71" mass="8022">MRRLHCLLMGLWRLAGAGRKSAAFLPAPLQNLLFQWKVSVAPVESQHRSSGKSAPLQWKYNTYNMSVKSAH</sequence>
<protein>
    <submittedName>
        <fullName evidence="2">Uncharacterized protein</fullName>
    </submittedName>
</protein>
<dbReference type="InParanoid" id="D6U5S9"/>
<accession>D6U5S9</accession>
<keyword evidence="3" id="KW-1185">Reference proteome</keyword>